<gene>
    <name evidence="2" type="ORF">GCM10008937_20700</name>
</gene>
<reference evidence="3" key="1">
    <citation type="journal article" date="2019" name="Int. J. Syst. Evol. Microbiol.">
        <title>The Global Catalogue of Microorganisms (GCM) 10K type strain sequencing project: providing services to taxonomists for standard genome sequencing and annotation.</title>
        <authorList>
            <consortium name="The Broad Institute Genomics Platform"/>
            <consortium name="The Broad Institute Genome Sequencing Center for Infectious Disease"/>
            <person name="Wu L."/>
            <person name="Ma J."/>
        </authorList>
    </citation>
    <scope>NUCLEOTIDE SEQUENCE [LARGE SCALE GENOMIC DNA]</scope>
    <source>
        <strain evidence="3">JCM 14368</strain>
    </source>
</reference>
<evidence type="ECO:0008006" key="4">
    <source>
        <dbReference type="Google" id="ProtNLM"/>
    </source>
</evidence>
<dbReference type="EMBL" id="BAAADB010000019">
    <property type="protein sequence ID" value="GAA0512859.1"/>
    <property type="molecule type" value="Genomic_DNA"/>
</dbReference>
<sequence length="144" mass="15408">MRWNRRVRYAADVKPEPVRPETESVGEASGETPRADSAATQDAPAGNAPTERWTVDGIEDTPAGPVARLERPDGRTVLRPLPDLPPGLREGDLLAVTDGPDGVSLQRLPEETAARRRAAQTALDTLNAADRAALPLNDDGEITL</sequence>
<feature type="compositionally biased region" description="Basic and acidic residues" evidence="1">
    <location>
        <begin position="9"/>
        <end position="22"/>
    </location>
</feature>
<protein>
    <recommendedName>
        <fullName evidence="4">DUF3006 domain-containing protein</fullName>
    </recommendedName>
</protein>
<accession>A0ABP3M426</accession>
<keyword evidence="3" id="KW-1185">Reference proteome</keyword>
<name>A0ABP3M426_9DEIO</name>
<comment type="caution">
    <text evidence="2">The sequence shown here is derived from an EMBL/GenBank/DDBJ whole genome shotgun (WGS) entry which is preliminary data.</text>
</comment>
<proteinExistence type="predicted"/>
<dbReference type="InterPro" id="IPR021377">
    <property type="entry name" value="DUF3006"/>
</dbReference>
<dbReference type="Pfam" id="PF11213">
    <property type="entry name" value="DUF3006"/>
    <property type="match status" value="1"/>
</dbReference>
<feature type="region of interest" description="Disordered" evidence="1">
    <location>
        <begin position="1"/>
        <end position="91"/>
    </location>
</feature>
<dbReference type="Proteomes" id="UP001500191">
    <property type="component" value="Unassembled WGS sequence"/>
</dbReference>
<evidence type="ECO:0000256" key="1">
    <source>
        <dbReference type="SAM" id="MobiDB-lite"/>
    </source>
</evidence>
<evidence type="ECO:0000313" key="2">
    <source>
        <dbReference type="EMBL" id="GAA0512859.1"/>
    </source>
</evidence>
<organism evidence="2 3">
    <name type="scientific">Deinococcus depolymerans</name>
    <dbReference type="NCBI Taxonomy" id="392408"/>
    <lineage>
        <taxon>Bacteria</taxon>
        <taxon>Thermotogati</taxon>
        <taxon>Deinococcota</taxon>
        <taxon>Deinococci</taxon>
        <taxon>Deinococcales</taxon>
        <taxon>Deinococcaceae</taxon>
        <taxon>Deinococcus</taxon>
    </lineage>
</organism>
<evidence type="ECO:0000313" key="3">
    <source>
        <dbReference type="Proteomes" id="UP001500191"/>
    </source>
</evidence>